<organism evidence="1">
    <name type="scientific">Staphylococcus epidermidis</name>
    <dbReference type="NCBI Taxonomy" id="1282"/>
    <lineage>
        <taxon>Bacteria</taxon>
        <taxon>Bacillati</taxon>
        <taxon>Bacillota</taxon>
        <taxon>Bacilli</taxon>
        <taxon>Bacillales</taxon>
        <taxon>Staphylococcaceae</taxon>
        <taxon>Staphylococcus</taxon>
    </lineage>
</organism>
<protein>
    <submittedName>
        <fullName evidence="1">Uncharacterized protein</fullName>
    </submittedName>
</protein>
<proteinExistence type="predicted"/>
<name>A0A165CX10_STAEP</name>
<dbReference type="AlphaFoldDB" id="A0A165CX10"/>
<reference evidence="1" key="1">
    <citation type="submission" date="2015-09" db="EMBL/GenBank/DDBJ databases">
        <title>Characterization of enterotoxigenic Staphylococcus epidermidis isolates from ready to eat food.</title>
        <authorList>
            <person name="Podkowik M."/>
            <person name="Bania J."/>
            <person name="Seo K.-S."/>
        </authorList>
    </citation>
    <scope>NUCLEOTIDE SEQUENCE</scope>
    <source>
        <strain evidence="1">4S-13</strain>
    </source>
</reference>
<evidence type="ECO:0000313" key="1">
    <source>
        <dbReference type="EMBL" id="AMX28351.1"/>
    </source>
</evidence>
<sequence>MRKNRKIYKDQFNNFFISDYSLNEIQMLISSNKKIIVMPITNKIQLVLKKNNNQ</sequence>
<dbReference type="EMBL" id="KT845956">
    <property type="protein sequence ID" value="AMX28351.1"/>
    <property type="molecule type" value="Genomic_DNA"/>
</dbReference>
<accession>A0A165CX10</accession>